<protein>
    <submittedName>
        <fullName evidence="2">Uncharacterized protein</fullName>
    </submittedName>
</protein>
<dbReference type="Proteomes" id="UP000189735">
    <property type="component" value="Unassembled WGS sequence"/>
</dbReference>
<evidence type="ECO:0000313" key="3">
    <source>
        <dbReference type="Proteomes" id="UP000189735"/>
    </source>
</evidence>
<evidence type="ECO:0000256" key="1">
    <source>
        <dbReference type="SAM" id="Phobius"/>
    </source>
</evidence>
<keyword evidence="1" id="KW-0472">Membrane</keyword>
<proteinExistence type="predicted"/>
<feature type="transmembrane region" description="Helical" evidence="1">
    <location>
        <begin position="195"/>
        <end position="215"/>
    </location>
</feature>
<name>A0A1T4Y9H7_9MICO</name>
<organism evidence="2 3">
    <name type="scientific">Agreia bicolorata</name>
    <dbReference type="NCBI Taxonomy" id="110935"/>
    <lineage>
        <taxon>Bacteria</taxon>
        <taxon>Bacillati</taxon>
        <taxon>Actinomycetota</taxon>
        <taxon>Actinomycetes</taxon>
        <taxon>Micrococcales</taxon>
        <taxon>Microbacteriaceae</taxon>
        <taxon>Agreia</taxon>
    </lineage>
</organism>
<feature type="transmembrane region" description="Helical" evidence="1">
    <location>
        <begin position="12"/>
        <end position="31"/>
    </location>
</feature>
<dbReference type="RefSeq" id="WP_078714734.1">
    <property type="nucleotide sequence ID" value="NZ_FUYG01000006.1"/>
</dbReference>
<reference evidence="3" key="1">
    <citation type="submission" date="2017-02" db="EMBL/GenBank/DDBJ databases">
        <authorList>
            <person name="Varghese N."/>
            <person name="Submissions S."/>
        </authorList>
    </citation>
    <scope>NUCLEOTIDE SEQUENCE [LARGE SCALE GENOMIC DNA]</scope>
    <source>
        <strain evidence="3">VKM Ac-2052</strain>
    </source>
</reference>
<feature type="transmembrane region" description="Helical" evidence="1">
    <location>
        <begin position="304"/>
        <end position="322"/>
    </location>
</feature>
<evidence type="ECO:0000313" key="2">
    <source>
        <dbReference type="EMBL" id="SKA98353.1"/>
    </source>
</evidence>
<dbReference type="EMBL" id="FUYG01000006">
    <property type="protein sequence ID" value="SKA98353.1"/>
    <property type="molecule type" value="Genomic_DNA"/>
</dbReference>
<feature type="transmembrane region" description="Helical" evidence="1">
    <location>
        <begin position="90"/>
        <end position="107"/>
    </location>
</feature>
<feature type="transmembrane region" description="Helical" evidence="1">
    <location>
        <begin position="128"/>
        <end position="150"/>
    </location>
</feature>
<feature type="transmembrane region" description="Helical" evidence="1">
    <location>
        <begin position="43"/>
        <end position="70"/>
    </location>
</feature>
<keyword evidence="1" id="KW-1133">Transmembrane helix</keyword>
<dbReference type="AlphaFoldDB" id="A0A1T4Y9H7"/>
<keyword evidence="1" id="KW-0812">Transmembrane</keyword>
<sequence length="350" mass="36710">MLSLLITIKNLIPPPEIALTLGVVLFALSWIRPRRMISLPSAGGRAVLLAWAGIAGSLLVVGVATVVSAMAVASYAHPTSGFDGWWRRPAPLFAADIVVAVASLALRRMPLPAPGERAIVPRRLWHTFVSKALLWISGIAAALLAVTAVWQGAIGVSAPSDARFLGNVPVPTDLPIFMTFNSGYGFVVGAGWPNYLPTLVVLALAAIVFIVGLRADANRPLFARSSASGVRSERELTARVLTFILLGGLITTLGAVWMHAGSIGQGNIALNEVRPSEGFDGSDLAAEPVFVGSGYYAIARPMNLVGHLLQAAGVAFLLRLAVDTARALVASRRVATGTSNDESALSGVRR</sequence>
<gene>
    <name evidence="2" type="ORF">SAMN06295879_2572</name>
</gene>
<feature type="transmembrane region" description="Helical" evidence="1">
    <location>
        <begin position="236"/>
        <end position="257"/>
    </location>
</feature>
<accession>A0A1T4Y9H7</accession>